<evidence type="ECO:0000256" key="1">
    <source>
        <dbReference type="SAM" id="SignalP"/>
    </source>
</evidence>
<name>A0ABU8H5T8_9SPHN</name>
<sequence>MSGRRSRALRLFAAATIGLGLVGAAPAARPDLRVMTFNVRYLNPDDGANRWADRRALFVATVRAADPDVIGTQELFQAQGDDIVRALPRFRWLGCDRFGGHADEHMGIVYRRDRLRLLRHGRFWLSPTPSRPGSLGWGATLPRMANWGVFETRATPRWRFLLLDTHLANRDSEDAVARQRSAALIARRLPALAHGLPIVLTADLNAVPDSAAHRRLTALLTDVWEQAELRAGPAGTFHDFTGVPGDRIDYILVRGFRPVSARVLTDHDGARYPSDHFPVVADLDRTAR</sequence>
<dbReference type="SUPFAM" id="SSF56219">
    <property type="entry name" value="DNase I-like"/>
    <property type="match status" value="1"/>
</dbReference>
<proteinExistence type="predicted"/>
<dbReference type="Proteomes" id="UP001367771">
    <property type="component" value="Unassembled WGS sequence"/>
</dbReference>
<keyword evidence="4" id="KW-1185">Reference proteome</keyword>
<dbReference type="EMBL" id="JBBBDM010000009">
    <property type="protein sequence ID" value="MEI5688382.1"/>
    <property type="molecule type" value="Genomic_DNA"/>
</dbReference>
<feature type="signal peptide" evidence="1">
    <location>
        <begin position="1"/>
        <end position="27"/>
    </location>
</feature>
<keyword evidence="1" id="KW-0732">Signal</keyword>
<keyword evidence="3" id="KW-0255">Endonuclease</keyword>
<comment type="caution">
    <text evidence="3">The sequence shown here is derived from an EMBL/GenBank/DDBJ whole genome shotgun (WGS) entry which is preliminary data.</text>
</comment>
<dbReference type="GO" id="GO:0004519">
    <property type="term" value="F:endonuclease activity"/>
    <property type="evidence" value="ECO:0007669"/>
    <property type="project" value="UniProtKB-KW"/>
</dbReference>
<dbReference type="PANTHER" id="PTHR12121">
    <property type="entry name" value="CARBON CATABOLITE REPRESSOR PROTEIN 4"/>
    <property type="match status" value="1"/>
</dbReference>
<accession>A0ABU8H5T8</accession>
<evidence type="ECO:0000313" key="4">
    <source>
        <dbReference type="Proteomes" id="UP001367771"/>
    </source>
</evidence>
<dbReference type="PANTHER" id="PTHR12121:SF36">
    <property type="entry name" value="ENDONUCLEASE_EXONUCLEASE_PHOSPHATASE DOMAIN-CONTAINING PROTEIN"/>
    <property type="match status" value="1"/>
</dbReference>
<gene>
    <name evidence="3" type="ORF">V8201_14925</name>
</gene>
<organism evidence="3 4">
    <name type="scientific">Sphingomonas kyungheensis</name>
    <dbReference type="NCBI Taxonomy" id="1069987"/>
    <lineage>
        <taxon>Bacteria</taxon>
        <taxon>Pseudomonadati</taxon>
        <taxon>Pseudomonadota</taxon>
        <taxon>Alphaproteobacteria</taxon>
        <taxon>Sphingomonadales</taxon>
        <taxon>Sphingomonadaceae</taxon>
        <taxon>Sphingomonas</taxon>
    </lineage>
</organism>
<evidence type="ECO:0000259" key="2">
    <source>
        <dbReference type="Pfam" id="PF03372"/>
    </source>
</evidence>
<dbReference type="Gene3D" id="3.60.10.10">
    <property type="entry name" value="Endonuclease/exonuclease/phosphatase"/>
    <property type="match status" value="1"/>
</dbReference>
<dbReference type="InterPro" id="IPR050410">
    <property type="entry name" value="CCR4/nocturin_mRNA_transcr"/>
</dbReference>
<reference evidence="3 4" key="1">
    <citation type="journal article" date="2013" name="Int. J. Syst. Evol. Microbiol.">
        <title>Sphingomonas kyungheensis sp. nov., a bacterium with ginsenoside-converting activity isolated from soil of a ginseng field.</title>
        <authorList>
            <person name="Son H.M."/>
            <person name="Yang J.E."/>
            <person name="Park Y."/>
            <person name="Han C.K."/>
            <person name="Kim S.G."/>
            <person name="Kook M."/>
            <person name="Yi T.H."/>
        </authorList>
    </citation>
    <scope>NUCLEOTIDE SEQUENCE [LARGE SCALE GENOMIC DNA]</scope>
    <source>
        <strain evidence="3 4">LMG 26582</strain>
    </source>
</reference>
<dbReference type="InterPro" id="IPR036691">
    <property type="entry name" value="Endo/exonu/phosph_ase_sf"/>
</dbReference>
<keyword evidence="3" id="KW-0378">Hydrolase</keyword>
<feature type="chain" id="PRO_5046827904" evidence="1">
    <location>
        <begin position="28"/>
        <end position="288"/>
    </location>
</feature>
<dbReference type="Pfam" id="PF03372">
    <property type="entry name" value="Exo_endo_phos"/>
    <property type="match status" value="1"/>
</dbReference>
<evidence type="ECO:0000313" key="3">
    <source>
        <dbReference type="EMBL" id="MEI5688382.1"/>
    </source>
</evidence>
<dbReference type="InterPro" id="IPR005135">
    <property type="entry name" value="Endo/exonuclease/phosphatase"/>
</dbReference>
<protein>
    <submittedName>
        <fullName evidence="3">Endonuclease/exonuclease/phosphatase family protein</fullName>
    </submittedName>
</protein>
<dbReference type="CDD" id="cd09083">
    <property type="entry name" value="EEP-1"/>
    <property type="match status" value="1"/>
</dbReference>
<feature type="domain" description="Endonuclease/exonuclease/phosphatase" evidence="2">
    <location>
        <begin position="35"/>
        <end position="276"/>
    </location>
</feature>
<keyword evidence="3" id="KW-0540">Nuclease</keyword>
<dbReference type="RefSeq" id="WP_336545774.1">
    <property type="nucleotide sequence ID" value="NZ_JBBBDM010000009.1"/>
</dbReference>